<feature type="chain" id="PRO_5003300407" evidence="4">
    <location>
        <begin position="25"/>
        <end position="773"/>
    </location>
</feature>
<evidence type="ECO:0000256" key="4">
    <source>
        <dbReference type="SAM" id="SignalP"/>
    </source>
</evidence>
<keyword evidence="4" id="KW-0732">Signal</keyword>
<dbReference type="PANTHER" id="PTHR12143:SF39">
    <property type="entry name" value="SECRETED PROTEIN"/>
    <property type="match status" value="1"/>
</dbReference>
<dbReference type="GO" id="GO:0030246">
    <property type="term" value="F:carbohydrate binding"/>
    <property type="evidence" value="ECO:0007669"/>
    <property type="project" value="InterPro"/>
</dbReference>
<dbReference type="InterPro" id="IPR014718">
    <property type="entry name" value="GH-type_carb-bd"/>
</dbReference>
<dbReference type="InterPro" id="IPR041371">
    <property type="entry name" value="GH92_N"/>
</dbReference>
<dbReference type="GO" id="GO:0005975">
    <property type="term" value="P:carbohydrate metabolic process"/>
    <property type="evidence" value="ECO:0007669"/>
    <property type="project" value="InterPro"/>
</dbReference>
<evidence type="ECO:0000313" key="7">
    <source>
        <dbReference type="EMBL" id="EGF51647.1"/>
    </source>
</evidence>
<dbReference type="InterPro" id="IPR012939">
    <property type="entry name" value="Glyco_hydro_92"/>
</dbReference>
<dbReference type="Gene3D" id="2.70.98.10">
    <property type="match status" value="1"/>
</dbReference>
<dbReference type="GO" id="GO:0006516">
    <property type="term" value="P:glycoprotein catabolic process"/>
    <property type="evidence" value="ECO:0007669"/>
    <property type="project" value="TreeGrafter"/>
</dbReference>
<dbReference type="RefSeq" id="WP_009126770.1">
    <property type="nucleotide sequence ID" value="NZ_GL882691.1"/>
</dbReference>
<keyword evidence="8" id="KW-1185">Reference proteome</keyword>
<dbReference type="Gene3D" id="1.20.1610.10">
    <property type="entry name" value="alpha-1,2-mannosidases domains"/>
    <property type="match status" value="1"/>
</dbReference>
<dbReference type="Gene3D" id="3.30.2080.10">
    <property type="entry name" value="GH92 mannosidase domain"/>
    <property type="match status" value="1"/>
</dbReference>
<feature type="domain" description="Glycosyl hydrolase family 92" evidence="5">
    <location>
        <begin position="286"/>
        <end position="764"/>
    </location>
</feature>
<dbReference type="GO" id="GO:0000224">
    <property type="term" value="F:peptide-N4-(N-acetyl-beta-glucosaminyl)asparagine amidase activity"/>
    <property type="evidence" value="ECO:0007669"/>
    <property type="project" value="TreeGrafter"/>
</dbReference>
<dbReference type="HOGENOM" id="CLU_003690_2_2_10"/>
<dbReference type="STRING" id="763034.HMPREF9446_03563"/>
<dbReference type="FunFam" id="1.20.1050.60:FF:000001">
    <property type="entry name" value="Putative alpha-1,2-mannosidase"/>
    <property type="match status" value="1"/>
</dbReference>
<name>F3PXR5_9BACE</name>
<dbReference type="InterPro" id="IPR008928">
    <property type="entry name" value="6-hairpin_glycosidase_sf"/>
</dbReference>
<dbReference type="AlphaFoldDB" id="F3PXR5"/>
<dbReference type="InterPro" id="IPR050883">
    <property type="entry name" value="PNGase"/>
</dbReference>
<proteinExistence type="predicted"/>
<dbReference type="EMBL" id="AFBN01000099">
    <property type="protein sequence ID" value="EGF51647.1"/>
    <property type="molecule type" value="Genomic_DNA"/>
</dbReference>
<dbReference type="FunFam" id="1.20.1610.10:FF:000001">
    <property type="entry name" value="Putative alpha-1,2-mannosidase"/>
    <property type="match status" value="1"/>
</dbReference>
<protein>
    <submittedName>
        <fullName evidence="7">Putative alpha-1,2-mannosidase</fullName>
    </submittedName>
</protein>
<evidence type="ECO:0000256" key="3">
    <source>
        <dbReference type="ARBA" id="ARBA00022837"/>
    </source>
</evidence>
<dbReference type="PROSITE" id="PS51257">
    <property type="entry name" value="PROKAR_LIPOPROTEIN"/>
    <property type="match status" value="1"/>
</dbReference>
<gene>
    <name evidence="7" type="ORF">HMPREF9446_03563</name>
</gene>
<dbReference type="eggNOG" id="COG3537">
    <property type="taxonomic scope" value="Bacteria"/>
</dbReference>
<comment type="caution">
    <text evidence="7">The sequence shown here is derived from an EMBL/GenBank/DDBJ whole genome shotgun (WGS) entry which is preliminary data.</text>
</comment>
<keyword evidence="3" id="KW-0106">Calcium</keyword>
<dbReference type="SUPFAM" id="SSF48208">
    <property type="entry name" value="Six-hairpin glycosidases"/>
    <property type="match status" value="1"/>
</dbReference>
<comment type="cofactor">
    <cofactor evidence="1">
        <name>Ca(2+)</name>
        <dbReference type="ChEBI" id="CHEBI:29108"/>
    </cofactor>
</comment>
<sequence length="773" mass="85987">MKSVNRYLWGAAFGALLASCGTNAVQKDYADYVNPFIGTGGHGHTFPGAVVPNGMIQPGPDTRIYGWDACSGYYDADTVINGFSHLHLSGTGCGDYGEILLMPTVGKQHTELSAAAVSSDASFAATGGSPAQTLPYASRFSHRNEEAAPGYYSVFLDTYGVKAELTATSRAALHRYTFPESSEAGFILDLDYSLQGQHNRALSLEVVNDSTICGYKNTNSWAWRHDVYFRAVFSKPFTCEILTDSILRPKGQRSLPVKKALLHFATAKDEQVLVKVALSSVDAEGAVKNLAEIPGWNFEQVKADARRDWNNYLGKIDIETDNAEQKTVFYTALYHTGISPSLFTDVDGRYRGLDREIHTAEADKPMYTIFSLWDTFRALHPLLTIIEPELNTRFINALLKQYRDGGILPMWELAGNYTGTMIGYNAVPVIVDAYMKGDRGFDARLALEACLRSAEYDTLAPIATTDYLKHAALMPISKYYKNTLGYVPCDKEHEAVAKGLEYAYDDWCISRLAGALGDTATQRRYAEFGRSYRHYFDPVVRFMRGKDMDGNWRTPFNPRSSSHREDDYCEGTAWQWTWFVPQDVEGLVQLMGGREGFINKLDSLFTADSALEGDQTSADISGLIGQYAHGNEPSHHILHLYNKVGQPWKTQALVDSVLHSQYFNDPDGLSGNEDCGQMSAWYILNSMGFYQLCPGKPEYSIGRPLFDAVTIRLPQGKEFRIVAKNNSAANKYIESATLNGKPLSVPYFTHQQLMEGGMLQVVMTDKPTEWGTE</sequence>
<dbReference type="Pfam" id="PF17678">
    <property type="entry name" value="Glyco_hydro_92N"/>
    <property type="match status" value="1"/>
</dbReference>
<evidence type="ECO:0000259" key="6">
    <source>
        <dbReference type="Pfam" id="PF17678"/>
    </source>
</evidence>
<evidence type="ECO:0000313" key="8">
    <source>
        <dbReference type="Proteomes" id="UP000003416"/>
    </source>
</evidence>
<dbReference type="Proteomes" id="UP000003416">
    <property type="component" value="Unassembled WGS sequence"/>
</dbReference>
<accession>F3PXR5</accession>
<feature type="signal peptide" evidence="4">
    <location>
        <begin position="1"/>
        <end position="24"/>
    </location>
</feature>
<evidence type="ECO:0000259" key="5">
    <source>
        <dbReference type="Pfam" id="PF07971"/>
    </source>
</evidence>
<feature type="domain" description="Glycosyl hydrolase family 92 N-terminal" evidence="6">
    <location>
        <begin position="32"/>
        <end position="279"/>
    </location>
</feature>
<dbReference type="FunFam" id="3.30.2080.10:FF:000001">
    <property type="entry name" value="Alpha-1,2-mannosidase subfamily"/>
    <property type="match status" value="1"/>
</dbReference>
<organism evidence="7 8">
    <name type="scientific">Bacteroides fluxus YIT 12057</name>
    <dbReference type="NCBI Taxonomy" id="763034"/>
    <lineage>
        <taxon>Bacteria</taxon>
        <taxon>Pseudomonadati</taxon>
        <taxon>Bacteroidota</taxon>
        <taxon>Bacteroidia</taxon>
        <taxon>Bacteroidales</taxon>
        <taxon>Bacteroidaceae</taxon>
        <taxon>Bacteroides</taxon>
    </lineage>
</organism>
<dbReference type="GO" id="GO:0005829">
    <property type="term" value="C:cytosol"/>
    <property type="evidence" value="ECO:0007669"/>
    <property type="project" value="TreeGrafter"/>
</dbReference>
<dbReference type="PANTHER" id="PTHR12143">
    <property type="entry name" value="PEPTIDE N-GLYCANASE PNGASE -RELATED"/>
    <property type="match status" value="1"/>
</dbReference>
<dbReference type="InterPro" id="IPR005887">
    <property type="entry name" value="GH92_a_mannosidase_put"/>
</dbReference>
<dbReference type="Gene3D" id="1.20.1050.60">
    <property type="entry name" value="alpha-1,2-mannosidase"/>
    <property type="match status" value="1"/>
</dbReference>
<dbReference type="GeneID" id="86050930"/>
<reference evidence="7 8" key="1">
    <citation type="submission" date="2011-02" db="EMBL/GenBank/DDBJ databases">
        <authorList>
            <person name="Weinstock G."/>
            <person name="Sodergren E."/>
            <person name="Clifton S."/>
            <person name="Fulton L."/>
            <person name="Fulton B."/>
            <person name="Courtney L."/>
            <person name="Fronick C."/>
            <person name="Harrison M."/>
            <person name="Strong C."/>
            <person name="Farmer C."/>
            <person name="Delahaunty K."/>
            <person name="Markovic C."/>
            <person name="Hall O."/>
            <person name="Minx P."/>
            <person name="Tomlinson C."/>
            <person name="Mitreva M."/>
            <person name="Hou S."/>
            <person name="Chen J."/>
            <person name="Wollam A."/>
            <person name="Pepin K.H."/>
            <person name="Johnson M."/>
            <person name="Bhonagiri V."/>
            <person name="Zhang X."/>
            <person name="Suruliraj S."/>
            <person name="Warren W."/>
            <person name="Chinwalla A."/>
            <person name="Mardis E.R."/>
            <person name="Wilson R.K."/>
        </authorList>
    </citation>
    <scope>NUCLEOTIDE SEQUENCE [LARGE SCALE GENOMIC DNA]</scope>
    <source>
        <strain evidence="7 8">YIT 12057</strain>
    </source>
</reference>
<evidence type="ECO:0000256" key="1">
    <source>
        <dbReference type="ARBA" id="ARBA00001913"/>
    </source>
</evidence>
<dbReference type="Pfam" id="PF07971">
    <property type="entry name" value="Glyco_hydro_92"/>
    <property type="match status" value="1"/>
</dbReference>
<evidence type="ECO:0000256" key="2">
    <source>
        <dbReference type="ARBA" id="ARBA00011245"/>
    </source>
</evidence>
<comment type="subunit">
    <text evidence="2">Monomer.</text>
</comment>
<dbReference type="NCBIfam" id="TIGR01180">
    <property type="entry name" value="aman2_put"/>
    <property type="match status" value="1"/>
</dbReference>